<keyword evidence="4" id="KW-0255">Endonuclease</keyword>
<dbReference type="GO" id="GO:0016787">
    <property type="term" value="F:hydrolase activity"/>
    <property type="evidence" value="ECO:0007669"/>
    <property type="project" value="UniProtKB-KW"/>
</dbReference>
<evidence type="ECO:0000256" key="7">
    <source>
        <dbReference type="ARBA" id="ARBA00023016"/>
    </source>
</evidence>
<dbReference type="GO" id="GO:0003729">
    <property type="term" value="F:mRNA binding"/>
    <property type="evidence" value="ECO:0007669"/>
    <property type="project" value="InterPro"/>
</dbReference>
<evidence type="ECO:0000256" key="1">
    <source>
        <dbReference type="ARBA" id="ARBA00006620"/>
    </source>
</evidence>
<dbReference type="InterPro" id="IPR038570">
    <property type="entry name" value="HicA_sf"/>
</dbReference>
<gene>
    <name evidence="8" type="ORF">C7B65_07555</name>
</gene>
<evidence type="ECO:0000256" key="2">
    <source>
        <dbReference type="ARBA" id="ARBA00022649"/>
    </source>
</evidence>
<proteinExistence type="inferred from homology"/>
<dbReference type="AlphaFoldDB" id="A0A2T1DJ22"/>
<keyword evidence="3" id="KW-0540">Nuclease</keyword>
<evidence type="ECO:0000256" key="5">
    <source>
        <dbReference type="ARBA" id="ARBA00022801"/>
    </source>
</evidence>
<evidence type="ECO:0000256" key="3">
    <source>
        <dbReference type="ARBA" id="ARBA00022722"/>
    </source>
</evidence>
<dbReference type="OrthoDB" id="129814at2"/>
<dbReference type="Gene3D" id="3.30.920.30">
    <property type="entry name" value="Hypothetical protein"/>
    <property type="match status" value="1"/>
</dbReference>
<keyword evidence="7" id="KW-0346">Stress response</keyword>
<keyword evidence="9" id="KW-1185">Reference proteome</keyword>
<reference evidence="8 9" key="2">
    <citation type="submission" date="2018-03" db="EMBL/GenBank/DDBJ databases">
        <title>The ancient ancestry and fast evolution of plastids.</title>
        <authorList>
            <person name="Moore K.R."/>
            <person name="Magnabosco C."/>
            <person name="Momper L."/>
            <person name="Gold D.A."/>
            <person name="Bosak T."/>
            <person name="Fournier G.P."/>
        </authorList>
    </citation>
    <scope>NUCLEOTIDE SEQUENCE [LARGE SCALE GENOMIC DNA]</scope>
    <source>
        <strain evidence="8 9">ULC007</strain>
    </source>
</reference>
<organism evidence="8 9">
    <name type="scientific">Phormidesmis priestleyi ULC007</name>
    <dbReference type="NCBI Taxonomy" id="1920490"/>
    <lineage>
        <taxon>Bacteria</taxon>
        <taxon>Bacillati</taxon>
        <taxon>Cyanobacteriota</taxon>
        <taxon>Cyanophyceae</taxon>
        <taxon>Leptolyngbyales</taxon>
        <taxon>Leptolyngbyaceae</taxon>
        <taxon>Phormidesmis</taxon>
    </lineage>
</organism>
<dbReference type="GO" id="GO:0004519">
    <property type="term" value="F:endonuclease activity"/>
    <property type="evidence" value="ECO:0007669"/>
    <property type="project" value="UniProtKB-KW"/>
</dbReference>
<evidence type="ECO:0000256" key="4">
    <source>
        <dbReference type="ARBA" id="ARBA00022759"/>
    </source>
</evidence>
<dbReference type="Proteomes" id="UP000238634">
    <property type="component" value="Unassembled WGS sequence"/>
</dbReference>
<keyword evidence="2" id="KW-1277">Toxin-antitoxin system</keyword>
<dbReference type="InterPro" id="IPR012933">
    <property type="entry name" value="HicA_mRNA_interferase"/>
</dbReference>
<sequence length="90" mass="10188">MSRKRKLFEKILAGSKNIQFSELVSVIEAFGFTLSRVSGSDHLFTHPDIPEIINIQNKKGKAIPYQVHQFIILLEEYALTLKGDTGEDEP</sequence>
<keyword evidence="5" id="KW-0378">Hydrolase</keyword>
<evidence type="ECO:0000256" key="6">
    <source>
        <dbReference type="ARBA" id="ARBA00022884"/>
    </source>
</evidence>
<evidence type="ECO:0000313" key="9">
    <source>
        <dbReference type="Proteomes" id="UP000238634"/>
    </source>
</evidence>
<comment type="similarity">
    <text evidence="1">Belongs to the HicA mRNA interferase family.</text>
</comment>
<evidence type="ECO:0000313" key="8">
    <source>
        <dbReference type="EMBL" id="PSB20434.1"/>
    </source>
</evidence>
<dbReference type="Pfam" id="PF07927">
    <property type="entry name" value="HicA_toxin"/>
    <property type="match status" value="1"/>
</dbReference>
<keyword evidence="6" id="KW-0694">RNA-binding</keyword>
<dbReference type="STRING" id="1920490.GCA_001895925_04086"/>
<name>A0A2T1DJ22_9CYAN</name>
<protein>
    <submittedName>
        <fullName evidence="8">Type II toxin-antitoxin system HicA family toxin</fullName>
    </submittedName>
</protein>
<comment type="caution">
    <text evidence="8">The sequence shown here is derived from an EMBL/GenBank/DDBJ whole genome shotgun (WGS) entry which is preliminary data.</text>
</comment>
<dbReference type="EMBL" id="PVWG01000006">
    <property type="protein sequence ID" value="PSB20434.1"/>
    <property type="molecule type" value="Genomic_DNA"/>
</dbReference>
<accession>A0A2T1DJ22</accession>
<reference evidence="8 9" key="1">
    <citation type="submission" date="2018-02" db="EMBL/GenBank/DDBJ databases">
        <authorList>
            <person name="Cohen D.B."/>
            <person name="Kent A.D."/>
        </authorList>
    </citation>
    <scope>NUCLEOTIDE SEQUENCE [LARGE SCALE GENOMIC DNA]</scope>
    <source>
        <strain evidence="8 9">ULC007</strain>
    </source>
</reference>
<dbReference type="SUPFAM" id="SSF54786">
    <property type="entry name" value="YcfA/nrd intein domain"/>
    <property type="match status" value="1"/>
</dbReference>